<feature type="transmembrane region" description="Helical" evidence="1">
    <location>
        <begin position="95"/>
        <end position="114"/>
    </location>
</feature>
<sequence>MSKECINTEESLQLIQQIKDQTRTQLIKKNVPYFLLWGYLTIFFSIIHLFTFQTTFGKWMWAAFPLIGYIQAYFTKKILNKKYPGKTLSQRTANTIWAVIGITLIGILFIPNNIVHISNLFAVVILFVGMATCITGFLYNLNAFKISSIIGIVTALVMSYLNLNSLVINESIFAVVFFVMQCLPAHYEIITNRRK</sequence>
<keyword evidence="1" id="KW-0812">Transmembrane</keyword>
<reference evidence="3" key="1">
    <citation type="journal article" date="2019" name="Int. J. Syst. Evol. Microbiol.">
        <title>The Global Catalogue of Microorganisms (GCM) 10K type strain sequencing project: providing services to taxonomists for standard genome sequencing and annotation.</title>
        <authorList>
            <consortium name="The Broad Institute Genomics Platform"/>
            <consortium name="The Broad Institute Genome Sequencing Center for Infectious Disease"/>
            <person name="Wu L."/>
            <person name="Ma J."/>
        </authorList>
    </citation>
    <scope>NUCLEOTIDE SEQUENCE [LARGE SCALE GENOMIC DNA]</scope>
    <source>
        <strain evidence="3">CGMCC 4.7357</strain>
    </source>
</reference>
<keyword evidence="3" id="KW-1185">Reference proteome</keyword>
<keyword evidence="1" id="KW-0472">Membrane</keyword>
<protein>
    <submittedName>
        <fullName evidence="2">Uncharacterized protein</fullName>
    </submittedName>
</protein>
<proteinExistence type="predicted"/>
<dbReference type="EMBL" id="JBHSGO010000208">
    <property type="protein sequence ID" value="MFC4666586.1"/>
    <property type="molecule type" value="Genomic_DNA"/>
</dbReference>
<keyword evidence="1" id="KW-1133">Transmembrane helix</keyword>
<evidence type="ECO:0000313" key="2">
    <source>
        <dbReference type="EMBL" id="MFC4666586.1"/>
    </source>
</evidence>
<evidence type="ECO:0000256" key="1">
    <source>
        <dbReference type="SAM" id="Phobius"/>
    </source>
</evidence>
<evidence type="ECO:0000313" key="3">
    <source>
        <dbReference type="Proteomes" id="UP001596020"/>
    </source>
</evidence>
<feature type="transmembrane region" description="Helical" evidence="1">
    <location>
        <begin position="31"/>
        <end position="50"/>
    </location>
</feature>
<feature type="transmembrane region" description="Helical" evidence="1">
    <location>
        <begin position="146"/>
        <end position="166"/>
    </location>
</feature>
<feature type="transmembrane region" description="Helical" evidence="1">
    <location>
        <begin position="56"/>
        <end position="74"/>
    </location>
</feature>
<comment type="caution">
    <text evidence="2">The sequence shown here is derived from an EMBL/GenBank/DDBJ whole genome shotgun (WGS) entry which is preliminary data.</text>
</comment>
<feature type="transmembrane region" description="Helical" evidence="1">
    <location>
        <begin position="172"/>
        <end position="190"/>
    </location>
</feature>
<organism evidence="2 3">
    <name type="scientific">Falsiporphyromonas endometrii</name>
    <dbReference type="NCBI Taxonomy" id="1387297"/>
    <lineage>
        <taxon>Bacteria</taxon>
        <taxon>Pseudomonadati</taxon>
        <taxon>Bacteroidota</taxon>
        <taxon>Bacteroidia</taxon>
        <taxon>Bacteroidales</taxon>
        <taxon>Porphyromonadaceae</taxon>
        <taxon>Falsiporphyromonas</taxon>
    </lineage>
</organism>
<feature type="transmembrane region" description="Helical" evidence="1">
    <location>
        <begin position="120"/>
        <end position="139"/>
    </location>
</feature>
<dbReference type="Proteomes" id="UP001596020">
    <property type="component" value="Unassembled WGS sequence"/>
</dbReference>
<dbReference type="RefSeq" id="WP_380079797.1">
    <property type="nucleotide sequence ID" value="NZ_JBHSGO010000208.1"/>
</dbReference>
<gene>
    <name evidence="2" type="ORF">ACFO3G_08270</name>
</gene>
<accession>A0ABV9KAA4</accession>
<name>A0ABV9KAA4_9PORP</name>